<accession>A0A370IE38</accession>
<feature type="region of interest" description="Disordered" evidence="9">
    <location>
        <begin position="416"/>
        <end position="436"/>
    </location>
</feature>
<name>A0A370IE38_9NOCA</name>
<evidence type="ECO:0000256" key="7">
    <source>
        <dbReference type="PIRSR" id="PIRSR602401-1"/>
    </source>
</evidence>
<dbReference type="STRING" id="1210086.GCA_001613105_00224"/>
<dbReference type="GO" id="GO:0005506">
    <property type="term" value="F:iron ion binding"/>
    <property type="evidence" value="ECO:0007669"/>
    <property type="project" value="InterPro"/>
</dbReference>
<dbReference type="AlphaFoldDB" id="A0A370IE38"/>
<dbReference type="GO" id="GO:0004497">
    <property type="term" value="F:monooxygenase activity"/>
    <property type="evidence" value="ECO:0007669"/>
    <property type="project" value="UniProtKB-KW"/>
</dbReference>
<dbReference type="PROSITE" id="PS00086">
    <property type="entry name" value="CYTOCHROME_P450"/>
    <property type="match status" value="1"/>
</dbReference>
<keyword evidence="6 8" id="KW-0503">Monooxygenase</keyword>
<comment type="caution">
    <text evidence="10">The sequence shown here is derived from an EMBL/GenBank/DDBJ whole genome shotgun (WGS) entry which is preliminary data.</text>
</comment>
<dbReference type="InterPro" id="IPR036396">
    <property type="entry name" value="Cyt_P450_sf"/>
</dbReference>
<dbReference type="PANTHER" id="PTHR24291:SF50">
    <property type="entry name" value="BIFUNCTIONAL ALBAFLAVENONE MONOOXYGENASE_TERPENE SYNTHASE"/>
    <property type="match status" value="1"/>
</dbReference>
<dbReference type="InterPro" id="IPR050196">
    <property type="entry name" value="Cytochrome_P450_Monoox"/>
</dbReference>
<dbReference type="Pfam" id="PF00067">
    <property type="entry name" value="p450"/>
    <property type="match status" value="1"/>
</dbReference>
<evidence type="ECO:0000256" key="9">
    <source>
        <dbReference type="SAM" id="MobiDB-lite"/>
    </source>
</evidence>
<sequence length="507" mass="56875">MKSADEQPSAALHPPRWSPAFIRWHESRVSWWESWKLALRTLPRVRDHTITEYITRLPGQDDVVVARVPFLRFVVVRSPELARHVLVTNQNNYAKSAEYDMLAVAFGRGLVTDLDDRRWMRNRRLVQPVFNRRNLDRFALPMTEATDDAVDRMLTASGPVDVNAAMNLLTLDVVARTMFGTDLSGPMSQVRLANLLRFFGVGFMTNLSRPIRAMSTWVLKHGPHPESAENPRLPMRIMRISGWLTAPRAMRDLRHAERVIDDLIADHRAGRIARKDNLLALLMDARDPESGYAYTDQEIREELMTFIGAGMETTATALAWAWHLLGRHREARERMYEELDSVLGGRVPTAEDVDRLVWTKAIVTETMRVHPPVIGLARVALDDDVLGGYPISAGTTVAIIVHGVHHNARVWDRPDEFDPSRHLGDQAKPPPKHANLPFGAGKRMCVAAGFATMEAVVVLARTAQRVELNPVDDRPIRPQISFTGGPDEPVWMTATARPARGGAQAAG</sequence>
<reference evidence="10 11" key="1">
    <citation type="submission" date="2018-07" db="EMBL/GenBank/DDBJ databases">
        <title>Genomic Encyclopedia of Type Strains, Phase IV (KMG-IV): sequencing the most valuable type-strain genomes for metagenomic binning, comparative biology and taxonomic classification.</title>
        <authorList>
            <person name="Goeker M."/>
        </authorList>
    </citation>
    <scope>NUCLEOTIDE SEQUENCE [LARGE SCALE GENOMIC DNA]</scope>
    <source>
        <strain evidence="10 11">DSM 44290</strain>
    </source>
</reference>
<organism evidence="10 11">
    <name type="scientific">Nocardia pseudobrasiliensis</name>
    <dbReference type="NCBI Taxonomy" id="45979"/>
    <lineage>
        <taxon>Bacteria</taxon>
        <taxon>Bacillati</taxon>
        <taxon>Actinomycetota</taxon>
        <taxon>Actinomycetes</taxon>
        <taxon>Mycobacteriales</taxon>
        <taxon>Nocardiaceae</taxon>
        <taxon>Nocardia</taxon>
    </lineage>
</organism>
<keyword evidence="11" id="KW-1185">Reference proteome</keyword>
<dbReference type="Proteomes" id="UP000254869">
    <property type="component" value="Unassembled WGS sequence"/>
</dbReference>
<dbReference type="InterPro" id="IPR001128">
    <property type="entry name" value="Cyt_P450"/>
</dbReference>
<keyword evidence="5 7" id="KW-0408">Iron</keyword>
<comment type="cofactor">
    <cofactor evidence="7">
        <name>heme</name>
        <dbReference type="ChEBI" id="CHEBI:30413"/>
    </cofactor>
</comment>
<evidence type="ECO:0000256" key="4">
    <source>
        <dbReference type="ARBA" id="ARBA00023002"/>
    </source>
</evidence>
<dbReference type="SUPFAM" id="SSF48264">
    <property type="entry name" value="Cytochrome P450"/>
    <property type="match status" value="1"/>
</dbReference>
<evidence type="ECO:0000256" key="8">
    <source>
        <dbReference type="RuleBase" id="RU000461"/>
    </source>
</evidence>
<evidence type="ECO:0000256" key="6">
    <source>
        <dbReference type="ARBA" id="ARBA00023033"/>
    </source>
</evidence>
<dbReference type="InterPro" id="IPR002401">
    <property type="entry name" value="Cyt_P450_E_grp-I"/>
</dbReference>
<dbReference type="PANTHER" id="PTHR24291">
    <property type="entry name" value="CYTOCHROME P450 FAMILY 4"/>
    <property type="match status" value="1"/>
</dbReference>
<dbReference type="InterPro" id="IPR017972">
    <property type="entry name" value="Cyt_P450_CS"/>
</dbReference>
<dbReference type="PRINTS" id="PR00463">
    <property type="entry name" value="EP450I"/>
</dbReference>
<evidence type="ECO:0000313" key="11">
    <source>
        <dbReference type="Proteomes" id="UP000254869"/>
    </source>
</evidence>
<keyword evidence="4 8" id="KW-0560">Oxidoreductase</keyword>
<protein>
    <submittedName>
        <fullName evidence="10">Cytochrome P450</fullName>
    </submittedName>
</protein>
<keyword evidence="3 7" id="KW-0479">Metal-binding</keyword>
<evidence type="ECO:0000256" key="2">
    <source>
        <dbReference type="ARBA" id="ARBA00022617"/>
    </source>
</evidence>
<dbReference type="Gene3D" id="1.10.630.10">
    <property type="entry name" value="Cytochrome P450"/>
    <property type="match status" value="1"/>
</dbReference>
<evidence type="ECO:0000256" key="3">
    <source>
        <dbReference type="ARBA" id="ARBA00022723"/>
    </source>
</evidence>
<comment type="similarity">
    <text evidence="1 8">Belongs to the cytochrome P450 family.</text>
</comment>
<keyword evidence="2 7" id="KW-0349">Heme</keyword>
<evidence type="ECO:0000256" key="1">
    <source>
        <dbReference type="ARBA" id="ARBA00010617"/>
    </source>
</evidence>
<gene>
    <name evidence="10" type="ORF">DFR76_101375</name>
</gene>
<dbReference type="EMBL" id="QQBC01000001">
    <property type="protein sequence ID" value="RDI68840.1"/>
    <property type="molecule type" value="Genomic_DNA"/>
</dbReference>
<evidence type="ECO:0000313" key="10">
    <source>
        <dbReference type="EMBL" id="RDI68840.1"/>
    </source>
</evidence>
<evidence type="ECO:0000256" key="5">
    <source>
        <dbReference type="ARBA" id="ARBA00023004"/>
    </source>
</evidence>
<feature type="compositionally biased region" description="Basic and acidic residues" evidence="9">
    <location>
        <begin position="416"/>
        <end position="425"/>
    </location>
</feature>
<feature type="binding site" description="axial binding residue" evidence="7">
    <location>
        <position position="445"/>
    </location>
    <ligand>
        <name>heme</name>
        <dbReference type="ChEBI" id="CHEBI:30413"/>
    </ligand>
    <ligandPart>
        <name>Fe</name>
        <dbReference type="ChEBI" id="CHEBI:18248"/>
    </ligandPart>
</feature>
<dbReference type="GO" id="GO:0020037">
    <property type="term" value="F:heme binding"/>
    <property type="evidence" value="ECO:0007669"/>
    <property type="project" value="InterPro"/>
</dbReference>
<dbReference type="PRINTS" id="PR00385">
    <property type="entry name" value="P450"/>
</dbReference>
<proteinExistence type="inferred from homology"/>
<dbReference type="GO" id="GO:0016705">
    <property type="term" value="F:oxidoreductase activity, acting on paired donors, with incorporation or reduction of molecular oxygen"/>
    <property type="evidence" value="ECO:0007669"/>
    <property type="project" value="InterPro"/>
</dbReference>